<evidence type="ECO:0000259" key="4">
    <source>
        <dbReference type="Pfam" id="PF17853"/>
    </source>
</evidence>
<dbReference type="Proteomes" id="UP001222182">
    <property type="component" value="Chromosome"/>
</dbReference>
<accession>A0ABD7XMB1</accession>
<evidence type="ECO:0000313" key="5">
    <source>
        <dbReference type="EMBL" id="WER42433.1"/>
    </source>
</evidence>
<dbReference type="Pfam" id="PF13556">
    <property type="entry name" value="HTH_30"/>
    <property type="match status" value="1"/>
</dbReference>
<evidence type="ECO:0000259" key="3">
    <source>
        <dbReference type="Pfam" id="PF13556"/>
    </source>
</evidence>
<dbReference type="Gene3D" id="1.10.10.2840">
    <property type="entry name" value="PucR C-terminal helix-turn-helix domain"/>
    <property type="match status" value="1"/>
</dbReference>
<dbReference type="EMBL" id="CP119528">
    <property type="protein sequence ID" value="WER42433.1"/>
    <property type="molecule type" value="Genomic_DNA"/>
</dbReference>
<dbReference type="PANTHER" id="PTHR33744:SF1">
    <property type="entry name" value="DNA-BINDING TRANSCRIPTIONAL ACTIVATOR ADER"/>
    <property type="match status" value="1"/>
</dbReference>
<dbReference type="InterPro" id="IPR042070">
    <property type="entry name" value="PucR_C-HTH_sf"/>
</dbReference>
<feature type="domain" description="CdaR GGDEF-like" evidence="4">
    <location>
        <begin position="368"/>
        <end position="428"/>
    </location>
</feature>
<proteinExistence type="inferred from homology"/>
<protein>
    <submittedName>
        <fullName evidence="5">PucR family transcriptional regulator ligand-binding domain-containing protein</fullName>
    </submittedName>
</protein>
<organism evidence="5 6">
    <name type="scientific">Enterococcus faecalis</name>
    <name type="common">Streptococcus faecalis</name>
    <dbReference type="NCBI Taxonomy" id="1351"/>
    <lineage>
        <taxon>Bacteria</taxon>
        <taxon>Bacillati</taxon>
        <taxon>Bacillota</taxon>
        <taxon>Bacilli</taxon>
        <taxon>Lactobacillales</taxon>
        <taxon>Enterococcaceae</taxon>
        <taxon>Enterococcus</taxon>
    </lineage>
</organism>
<reference evidence="5 6" key="1">
    <citation type="submission" date="2023-03" db="EMBL/GenBank/DDBJ databases">
        <title>Complete genome sequence of an Enterococcus faecalis urinary isolate.</title>
        <authorList>
            <person name="Brauer A.L."/>
            <person name="Armbruster C.E."/>
        </authorList>
    </citation>
    <scope>NUCLEOTIDE SEQUENCE [LARGE SCALE GENOMIC DNA]</scope>
    <source>
        <strain evidence="5 6">3143</strain>
    </source>
</reference>
<dbReference type="Pfam" id="PF17853">
    <property type="entry name" value="GGDEF_2"/>
    <property type="match status" value="1"/>
</dbReference>
<dbReference type="InterPro" id="IPR025736">
    <property type="entry name" value="PucR_C-HTH_dom"/>
</dbReference>
<dbReference type="AlphaFoldDB" id="A0ABD7XMB1"/>
<dbReference type="PANTHER" id="PTHR33744">
    <property type="entry name" value="CARBOHYDRATE DIACID REGULATOR"/>
    <property type="match status" value="1"/>
</dbReference>
<comment type="similarity">
    <text evidence="1">Belongs to the CdaR family.</text>
</comment>
<dbReference type="InterPro" id="IPR041522">
    <property type="entry name" value="CdaR_GGDEF"/>
</dbReference>
<dbReference type="InterPro" id="IPR012914">
    <property type="entry name" value="PucR_dom"/>
</dbReference>
<dbReference type="InterPro" id="IPR051448">
    <property type="entry name" value="CdaR-like_regulators"/>
</dbReference>
<dbReference type="RefSeq" id="WP_010706789.1">
    <property type="nucleotide sequence ID" value="NZ_AP031218.1"/>
</dbReference>
<feature type="domain" description="PucR C-terminal helix-turn-helix" evidence="3">
    <location>
        <begin position="481"/>
        <end position="538"/>
    </location>
</feature>
<gene>
    <name evidence="5" type="ORF">P0083_14075</name>
</gene>
<sequence length="542" mass="62506">MKILAEVLALPRFSDLQLLSSHSNLTQPLESVEITETPDVADFIPKNVMILTTAMIYKDDQEKLKPFIDSLKQAECTALGIKVGRFLDEISPEIVAYASAVDLPLIKIPSTQPLGGLLHEKIVGYLRDSKTEQMSVAFDIQKRFSTLLMQDVDATRFIAEFAKILNAPIILLSPWQQVIAHSNYFYGNQKSAEFFIEQLSKDHFQQLAQEKKIFRLQDERQENIQVAGFPIRVNDYFPYYLLVLSPEQIPYPISEFAIDQAILVLTFMLFKNQKIAESFEHLKTDFLDRLLDTHQEALSKHQNWLELWKNYRLINSDYYQLAIVYGVTKPENETHIRYQQAEGQLIFQWLKEQLPEILPDVALFKLKNQNKSILIFQSKKNDHLMILQNLAERLQQALPITIRFALGNAYENLEDLPNSYIEASSTLEASLHAQKPATVQLFHPKGLAGLFEKIGTEDVEYFCQQQLKELAYPTEPTLQELRKTLKVFLDFNCEITKTANALYLHRNTIKYRMNQCEKLLGTSIQEPETSLLLRVALELSEK</sequence>
<evidence type="ECO:0000313" key="6">
    <source>
        <dbReference type="Proteomes" id="UP001222182"/>
    </source>
</evidence>
<dbReference type="Pfam" id="PF07905">
    <property type="entry name" value="PucR"/>
    <property type="match status" value="1"/>
</dbReference>
<evidence type="ECO:0000256" key="1">
    <source>
        <dbReference type="ARBA" id="ARBA00006754"/>
    </source>
</evidence>
<feature type="domain" description="Purine catabolism PurC-like" evidence="2">
    <location>
        <begin position="6"/>
        <end position="116"/>
    </location>
</feature>
<evidence type="ECO:0000259" key="2">
    <source>
        <dbReference type="Pfam" id="PF07905"/>
    </source>
</evidence>
<name>A0ABD7XMB1_ENTFL</name>